<feature type="transmembrane region" description="Helical" evidence="1">
    <location>
        <begin position="86"/>
        <end position="104"/>
    </location>
</feature>
<accession>A0A1V0SEV2</accession>
<evidence type="ECO:0000256" key="1">
    <source>
        <dbReference type="SAM" id="Phobius"/>
    </source>
</evidence>
<feature type="transmembrane region" description="Helical" evidence="1">
    <location>
        <begin position="317"/>
        <end position="336"/>
    </location>
</feature>
<dbReference type="InterPro" id="IPR036259">
    <property type="entry name" value="MFS_trans_sf"/>
</dbReference>
<feature type="transmembrane region" description="Helical" evidence="1">
    <location>
        <begin position="283"/>
        <end position="305"/>
    </location>
</feature>
<feature type="transmembrane region" description="Helical" evidence="1">
    <location>
        <begin position="251"/>
        <end position="277"/>
    </location>
</feature>
<proteinExistence type="predicted"/>
<dbReference type="EMBL" id="KY684103">
    <property type="protein sequence ID" value="ARF10154.1"/>
    <property type="molecule type" value="Genomic_DNA"/>
</dbReference>
<feature type="transmembrane region" description="Helical" evidence="1">
    <location>
        <begin position="125"/>
        <end position="147"/>
    </location>
</feature>
<sequence length="377" mass="43918">MNITIPYLSLLYSIIFGAYIFVNQYIMILYPDIGYYLESTLFFTMFIVTLLSQQISKCLINIKYTIIFGCSCILIWLLSFNFSNHYIVFITTIICGIGNALFRAQQYIWIKNLIQDDDILLNMSISISIFNTYGIISSIIGFIFIFINFPLHVILNVFSFLVFVCLFLMIFIKHTNTQDNNNNFYYEFASSVWLLYPFTLLQSLDTAIIYTILPSLLSENSINIQVIAIFSLVYSFCLPCISFLTGKLFKLMPLIILLLVSLIISIIIVILMYLIFYYNIVHINYYSVIILGLVFSLHEGIVPPINFTLLGLHFSNNIFYVQRIFHCVSTSLIILLMAYIPYYYFAISLVIVNILVIIFYTMFYKIKIKKKIEYDII</sequence>
<keyword evidence="1" id="KW-0472">Membrane</keyword>
<organism evidence="2">
    <name type="scientific">Hokovirus HKV1</name>
    <dbReference type="NCBI Taxonomy" id="1977638"/>
    <lineage>
        <taxon>Viruses</taxon>
        <taxon>Varidnaviria</taxon>
        <taxon>Bamfordvirae</taxon>
        <taxon>Nucleocytoviricota</taxon>
        <taxon>Megaviricetes</taxon>
        <taxon>Imitervirales</taxon>
        <taxon>Mimiviridae</taxon>
        <taxon>Klosneuvirinae</taxon>
        <taxon>Hokovirus</taxon>
    </lineage>
</organism>
<dbReference type="SUPFAM" id="SSF103473">
    <property type="entry name" value="MFS general substrate transporter"/>
    <property type="match status" value="1"/>
</dbReference>
<reference evidence="2" key="1">
    <citation type="journal article" date="2017" name="Science">
        <title>Giant viruses with an expanded complement of translation system components.</title>
        <authorList>
            <person name="Schulz F."/>
            <person name="Yutin N."/>
            <person name="Ivanova N.N."/>
            <person name="Ortega D.R."/>
            <person name="Lee T.K."/>
            <person name="Vierheilig J."/>
            <person name="Daims H."/>
            <person name="Horn M."/>
            <person name="Wagner M."/>
            <person name="Jensen G.J."/>
            <person name="Kyrpides N.C."/>
            <person name="Koonin E.V."/>
            <person name="Woyke T."/>
        </authorList>
    </citation>
    <scope>NUCLEOTIDE SEQUENCE</scope>
    <source>
        <strain evidence="2">HKV1</strain>
    </source>
</reference>
<keyword evidence="1" id="KW-0812">Transmembrane</keyword>
<feature type="transmembrane region" description="Helical" evidence="1">
    <location>
        <begin position="64"/>
        <end position="80"/>
    </location>
</feature>
<protein>
    <recommendedName>
        <fullName evidence="3">MFS transporter</fullName>
    </recommendedName>
</protein>
<feature type="transmembrane region" description="Helical" evidence="1">
    <location>
        <begin position="153"/>
        <end position="172"/>
    </location>
</feature>
<evidence type="ECO:0000313" key="2">
    <source>
        <dbReference type="EMBL" id="ARF10154.1"/>
    </source>
</evidence>
<keyword evidence="1" id="KW-1133">Transmembrane helix</keyword>
<feature type="transmembrane region" description="Helical" evidence="1">
    <location>
        <begin position="224"/>
        <end position="244"/>
    </location>
</feature>
<gene>
    <name evidence="2" type="ORF">Hokovirus_1_33</name>
</gene>
<feature type="transmembrane region" description="Helical" evidence="1">
    <location>
        <begin position="33"/>
        <end position="52"/>
    </location>
</feature>
<feature type="transmembrane region" description="Helical" evidence="1">
    <location>
        <begin position="184"/>
        <end position="204"/>
    </location>
</feature>
<feature type="transmembrane region" description="Helical" evidence="1">
    <location>
        <begin position="342"/>
        <end position="363"/>
    </location>
</feature>
<name>A0A1V0SEV2_9VIRU</name>
<evidence type="ECO:0008006" key="3">
    <source>
        <dbReference type="Google" id="ProtNLM"/>
    </source>
</evidence>
<feature type="transmembrane region" description="Helical" evidence="1">
    <location>
        <begin position="7"/>
        <end position="27"/>
    </location>
</feature>